<keyword evidence="5" id="KW-0560">Oxidoreductase</keyword>
<keyword evidence="6" id="KW-0186">Copper</keyword>
<evidence type="ECO:0000256" key="7">
    <source>
        <dbReference type="ARBA" id="ARBA00023033"/>
    </source>
</evidence>
<dbReference type="EMBL" id="JAFIQS010000014">
    <property type="protein sequence ID" value="KAG5163525.1"/>
    <property type="molecule type" value="Genomic_DNA"/>
</dbReference>
<evidence type="ECO:0000313" key="13">
    <source>
        <dbReference type="EMBL" id="KAG5163525.1"/>
    </source>
</evidence>
<dbReference type="PANTHER" id="PTHR11474:SF76">
    <property type="entry name" value="SHKT DOMAIN-CONTAINING PROTEIN"/>
    <property type="match status" value="1"/>
</dbReference>
<accession>A0A8H7XL25</accession>
<dbReference type="AlphaFoldDB" id="A0A8H7XL25"/>
<keyword evidence="8" id="KW-0470">Melanin biosynthesis</keyword>
<evidence type="ECO:0000256" key="8">
    <source>
        <dbReference type="ARBA" id="ARBA00023101"/>
    </source>
</evidence>
<comment type="catalytic activity">
    <reaction evidence="9">
        <text>2 L-dopa + O2 = 2 L-dopaquinone + 2 H2O</text>
        <dbReference type="Rhea" id="RHEA:34287"/>
        <dbReference type="ChEBI" id="CHEBI:15377"/>
        <dbReference type="ChEBI" id="CHEBI:15379"/>
        <dbReference type="ChEBI" id="CHEBI:57504"/>
        <dbReference type="ChEBI" id="CHEBI:57924"/>
        <dbReference type="EC" id="1.14.18.1"/>
    </reaction>
</comment>
<reference evidence="13" key="1">
    <citation type="submission" date="2021-02" db="EMBL/GenBank/DDBJ databases">
        <title>Psilocybe cubensis genome.</title>
        <authorList>
            <person name="Mckernan K.J."/>
            <person name="Crawford S."/>
            <person name="Trippe A."/>
            <person name="Kane L.T."/>
            <person name="Mclaughlin S."/>
        </authorList>
    </citation>
    <scope>NUCLEOTIDE SEQUENCE [LARGE SCALE GENOMIC DNA]</scope>
    <source>
        <strain evidence="13">MGC-MH-2018</strain>
    </source>
</reference>
<dbReference type="Pfam" id="PF00264">
    <property type="entry name" value="Tyrosinase"/>
    <property type="match status" value="1"/>
</dbReference>
<dbReference type="GO" id="GO:0004503">
    <property type="term" value="F:tyrosinase activity"/>
    <property type="evidence" value="ECO:0007669"/>
    <property type="project" value="UniProtKB-EC"/>
</dbReference>
<dbReference type="Gene3D" id="2.60.310.20">
    <property type="match status" value="1"/>
</dbReference>
<dbReference type="GO" id="GO:0046872">
    <property type="term" value="F:metal ion binding"/>
    <property type="evidence" value="ECO:0007669"/>
    <property type="project" value="UniProtKB-KW"/>
</dbReference>
<feature type="domain" description="Tyrosinase copper-binding" evidence="11">
    <location>
        <begin position="53"/>
        <end position="268"/>
    </location>
</feature>
<dbReference type="Pfam" id="PF18132">
    <property type="entry name" value="Tyrosinase_C"/>
    <property type="match status" value="1"/>
</dbReference>
<feature type="domain" description="Tyrosinase C-terminal" evidence="12">
    <location>
        <begin position="333"/>
        <end position="454"/>
    </location>
</feature>
<comment type="cofactor">
    <cofactor evidence="1">
        <name>Cu(2+)</name>
        <dbReference type="ChEBI" id="CHEBI:29036"/>
    </cofactor>
</comment>
<evidence type="ECO:0000256" key="1">
    <source>
        <dbReference type="ARBA" id="ARBA00001973"/>
    </source>
</evidence>
<protein>
    <recommendedName>
        <fullName evidence="3">tyrosinase</fullName>
        <ecNumber evidence="3">1.14.18.1</ecNumber>
    </recommendedName>
</protein>
<dbReference type="InterPro" id="IPR041640">
    <property type="entry name" value="Tyrosinase_C"/>
</dbReference>
<dbReference type="PANTHER" id="PTHR11474">
    <property type="entry name" value="TYROSINASE FAMILY MEMBER"/>
    <property type="match status" value="1"/>
</dbReference>
<dbReference type="Gene3D" id="1.10.1280.10">
    <property type="entry name" value="Di-copper center containing domain from catechol oxidase"/>
    <property type="match status" value="1"/>
</dbReference>
<evidence type="ECO:0000256" key="2">
    <source>
        <dbReference type="ARBA" id="ARBA00009928"/>
    </source>
</evidence>
<dbReference type="OrthoDB" id="6132182at2759"/>
<dbReference type="GO" id="GO:0042438">
    <property type="term" value="P:melanin biosynthetic process"/>
    <property type="evidence" value="ECO:0007669"/>
    <property type="project" value="UniProtKB-KW"/>
</dbReference>
<evidence type="ECO:0000256" key="3">
    <source>
        <dbReference type="ARBA" id="ARBA00011906"/>
    </source>
</evidence>
<evidence type="ECO:0000259" key="11">
    <source>
        <dbReference type="Pfam" id="PF00264"/>
    </source>
</evidence>
<keyword evidence="7" id="KW-0503">Monooxygenase</keyword>
<evidence type="ECO:0000256" key="5">
    <source>
        <dbReference type="ARBA" id="ARBA00023002"/>
    </source>
</evidence>
<dbReference type="InterPro" id="IPR002227">
    <property type="entry name" value="Tyrosinase_Cu-bd"/>
</dbReference>
<name>A0A8H7XL25_PSICU</name>
<comment type="caution">
    <text evidence="13">The sequence shown here is derived from an EMBL/GenBank/DDBJ whole genome shotgun (WGS) entry which is preliminary data.</text>
</comment>
<comment type="catalytic activity">
    <reaction evidence="10">
        <text>L-tyrosine + O2 = L-dopaquinone + H2O</text>
        <dbReference type="Rhea" id="RHEA:18117"/>
        <dbReference type="ChEBI" id="CHEBI:15377"/>
        <dbReference type="ChEBI" id="CHEBI:15379"/>
        <dbReference type="ChEBI" id="CHEBI:57924"/>
        <dbReference type="ChEBI" id="CHEBI:58315"/>
        <dbReference type="EC" id="1.14.18.1"/>
    </reaction>
</comment>
<evidence type="ECO:0000256" key="6">
    <source>
        <dbReference type="ARBA" id="ARBA00023008"/>
    </source>
</evidence>
<dbReference type="InterPro" id="IPR050316">
    <property type="entry name" value="Tyrosinase/Hemocyanin"/>
</dbReference>
<evidence type="ECO:0000256" key="10">
    <source>
        <dbReference type="ARBA" id="ARBA00048881"/>
    </source>
</evidence>
<organism evidence="13">
    <name type="scientific">Psilocybe cubensis</name>
    <name type="common">Psychedelic mushroom</name>
    <name type="synonym">Stropharia cubensis</name>
    <dbReference type="NCBI Taxonomy" id="181762"/>
    <lineage>
        <taxon>Eukaryota</taxon>
        <taxon>Fungi</taxon>
        <taxon>Dikarya</taxon>
        <taxon>Basidiomycota</taxon>
        <taxon>Agaricomycotina</taxon>
        <taxon>Agaricomycetes</taxon>
        <taxon>Agaricomycetidae</taxon>
        <taxon>Agaricales</taxon>
        <taxon>Agaricineae</taxon>
        <taxon>Strophariaceae</taxon>
        <taxon>Psilocybe</taxon>
    </lineage>
</organism>
<keyword evidence="4" id="KW-0479">Metal-binding</keyword>
<gene>
    <name evidence="13" type="ORF">JR316_011302</name>
</gene>
<evidence type="ECO:0000259" key="12">
    <source>
        <dbReference type="Pfam" id="PF18132"/>
    </source>
</evidence>
<evidence type="ECO:0000256" key="9">
    <source>
        <dbReference type="ARBA" id="ARBA00048233"/>
    </source>
</evidence>
<dbReference type="PRINTS" id="PR00092">
    <property type="entry name" value="TYROSINASE"/>
</dbReference>
<dbReference type="SUPFAM" id="SSF48056">
    <property type="entry name" value="Di-copper centre-containing domain"/>
    <property type="match status" value="1"/>
</dbReference>
<proteinExistence type="inferred from homology"/>
<sequence length="473" mass="52798">MVNRLIVEGAVPKVSGQAPERLEISVFLKDIRQFSLYIQALVALYSQDRNDPASFWQIAGIHGQPYVDYDGTPCDGNEYCVHSTDLFSPWHRPYVVLFEQEIQKLAREIASTYKYDCDSWMESAAALRQPYWGWDKMESVVPPDEIIVETNVQIMKPDCKSLVFVPNPFLTYYYPEGGNSSFVEHFKFRPNTSRYPNTNWISQTTMLKAALRAEAPAIVENTQRLFSLKTWHDFTLGSNGTTGLEGIHNTIHSTTGGAKGNMAYIEVAGKFKVERKTQTDYWQSPGIVDTADTFNYQYAGRAPKASSSEDVAEPAEVALEEYSHAPTSGTILEWSIRVQCKPFALGGSFSVYIFLAPTVPPTDSAQWLFDPTFAGTVDVFANTNPEQCANCTSHANELIKGFVHINRIFKSRSGAHSIDPDAVLPYLRSNLSWGVVKASGEVVEIEKLPSLEVTAMYTPLKPEITRGRTGGHL</sequence>
<comment type="similarity">
    <text evidence="2">Belongs to the tyrosinase family.</text>
</comment>
<dbReference type="EC" id="1.14.18.1" evidence="3"/>
<evidence type="ECO:0000256" key="4">
    <source>
        <dbReference type="ARBA" id="ARBA00022723"/>
    </source>
</evidence>
<dbReference type="InterPro" id="IPR008922">
    <property type="entry name" value="Di-copper_centre_dom_sf"/>
</dbReference>